<feature type="region of interest" description="Disordered" evidence="1">
    <location>
        <begin position="21"/>
        <end position="70"/>
    </location>
</feature>
<keyword evidence="3" id="KW-1185">Reference proteome</keyword>
<name>A0A371CI63_9APHY</name>
<organism evidence="2 3">
    <name type="scientific">Lentinus brumalis</name>
    <dbReference type="NCBI Taxonomy" id="2498619"/>
    <lineage>
        <taxon>Eukaryota</taxon>
        <taxon>Fungi</taxon>
        <taxon>Dikarya</taxon>
        <taxon>Basidiomycota</taxon>
        <taxon>Agaricomycotina</taxon>
        <taxon>Agaricomycetes</taxon>
        <taxon>Polyporales</taxon>
        <taxon>Polyporaceae</taxon>
        <taxon>Lentinus</taxon>
    </lineage>
</organism>
<evidence type="ECO:0000313" key="2">
    <source>
        <dbReference type="EMBL" id="RDX39961.1"/>
    </source>
</evidence>
<proteinExistence type="predicted"/>
<evidence type="ECO:0000256" key="1">
    <source>
        <dbReference type="SAM" id="MobiDB-lite"/>
    </source>
</evidence>
<dbReference type="Proteomes" id="UP000256964">
    <property type="component" value="Unassembled WGS sequence"/>
</dbReference>
<evidence type="ECO:0000313" key="3">
    <source>
        <dbReference type="Proteomes" id="UP000256964"/>
    </source>
</evidence>
<gene>
    <name evidence="2" type="ORF">OH76DRAFT_1490694</name>
</gene>
<feature type="region of interest" description="Disordered" evidence="1">
    <location>
        <begin position="86"/>
        <end position="109"/>
    </location>
</feature>
<feature type="compositionally biased region" description="Basic and acidic residues" evidence="1">
    <location>
        <begin position="51"/>
        <end position="70"/>
    </location>
</feature>
<accession>A0A371CI63</accession>
<sequence length="109" mass="11985">MRLGRRHVDVPATRYSTVVKSECPGSALQHPPPSPSNCRHVPELRASGRGAEPRDGAGQQDRARERHDEIQLRHYIYPALDHAPGALRSPLLAPHLPRSAHPPARSTST</sequence>
<protein>
    <submittedName>
        <fullName evidence="2">Uncharacterized protein</fullName>
    </submittedName>
</protein>
<dbReference type="EMBL" id="KZ857607">
    <property type="protein sequence ID" value="RDX39961.1"/>
    <property type="molecule type" value="Genomic_DNA"/>
</dbReference>
<dbReference type="AlphaFoldDB" id="A0A371CI63"/>
<reference evidence="2 3" key="1">
    <citation type="journal article" date="2018" name="Biotechnol. Biofuels">
        <title>Integrative visual omics of the white-rot fungus Polyporus brumalis exposes the biotechnological potential of its oxidative enzymes for delignifying raw plant biomass.</title>
        <authorList>
            <person name="Miyauchi S."/>
            <person name="Rancon A."/>
            <person name="Drula E."/>
            <person name="Hage H."/>
            <person name="Chaduli D."/>
            <person name="Favel A."/>
            <person name="Grisel S."/>
            <person name="Henrissat B."/>
            <person name="Herpoel-Gimbert I."/>
            <person name="Ruiz-Duenas F.J."/>
            <person name="Chevret D."/>
            <person name="Hainaut M."/>
            <person name="Lin J."/>
            <person name="Wang M."/>
            <person name="Pangilinan J."/>
            <person name="Lipzen A."/>
            <person name="Lesage-Meessen L."/>
            <person name="Navarro D."/>
            <person name="Riley R."/>
            <person name="Grigoriev I.V."/>
            <person name="Zhou S."/>
            <person name="Raouche S."/>
            <person name="Rosso M.N."/>
        </authorList>
    </citation>
    <scope>NUCLEOTIDE SEQUENCE [LARGE SCALE GENOMIC DNA]</scope>
    <source>
        <strain evidence="2 3">BRFM 1820</strain>
    </source>
</reference>